<dbReference type="EMBL" id="AP008211">
    <property type="protein sequence ID" value="BAH93017.1"/>
    <property type="molecule type" value="Genomic_DNA"/>
</dbReference>
<dbReference type="PANTHER" id="PTHR33115:SF56">
    <property type="entry name" value="OS05G0239400 PROTEIN"/>
    <property type="match status" value="1"/>
</dbReference>
<reference evidence="4" key="7">
    <citation type="submission" date="2012-08" db="EMBL/GenBank/DDBJ databases">
        <title>Oryza sativa nipponbare(GA3) genomic DNA, chromosome 5.</title>
        <authorList>
            <consortium name="IRGSP(International Rice Genome Sequencing Project)"/>
        </authorList>
    </citation>
    <scope>NUCLEOTIDE SEQUENCE</scope>
</reference>
<dbReference type="AlphaFoldDB" id="Q60ET5"/>
<dbReference type="PANTHER" id="PTHR33115">
    <property type="entry name" value="ARM REPEAT SUPERFAMILY PROTEIN"/>
    <property type="match status" value="1"/>
</dbReference>
<reference evidence="4" key="4">
    <citation type="journal article" date="2007" name="Genome Res.">
        <title>Curated Genome Annotation of Oryza sativa ssp. japonica and Comparative Genome Analysis with Arabidopsis thaliana.</title>
        <authorList>
            <consortium name="The Rice Annotation Project (RAP)"/>
            <person name="Itoh T."/>
            <person name="Tanaka T."/>
            <person name="Barrero R.A."/>
            <person name="Yamasaki C."/>
            <person name="Fujii Y."/>
            <person name="Hilton P.B."/>
            <person name="Antonio B.A."/>
            <person name="Aono H."/>
            <person name="Apweiler R."/>
            <person name="Bruskiewich R."/>
            <person name="Bureau T."/>
            <person name="Burr F."/>
            <person name="Costa de Oliveira A."/>
            <person name="Fuks G."/>
            <person name="Habara T."/>
            <person name="Haberer G."/>
            <person name="Han B."/>
            <person name="Harada E."/>
            <person name="Hiraki A.T."/>
            <person name="Hirochika H."/>
            <person name="Hoen D."/>
            <person name="Hokari H."/>
            <person name="Hosokawa S."/>
            <person name="Hsing Y."/>
            <person name="Ikawa H."/>
            <person name="Ikeo K."/>
            <person name="Imanishi T."/>
            <person name="Ito Y."/>
            <person name="Jaiswal P."/>
            <person name="Kanno M."/>
            <person name="Kawahara Y."/>
            <person name="Kawamura T."/>
            <person name="Kawashima H."/>
            <person name="Khurana J.P."/>
            <person name="Kikuchi S."/>
            <person name="Komatsu S."/>
            <person name="Koyanagi K.O."/>
            <person name="Kubooka H."/>
            <person name="Lieberherr D."/>
            <person name="Lin Y.C."/>
            <person name="Lonsdale D."/>
            <person name="Matsumoto T."/>
            <person name="Matsuya A."/>
            <person name="McCombie W.R."/>
            <person name="Messing J."/>
            <person name="Miyao A."/>
            <person name="Mulder N."/>
            <person name="Nagamura Y."/>
            <person name="Nam J."/>
            <person name="Namiki N."/>
            <person name="Numa H."/>
            <person name="Nurimoto S."/>
            <person name="O'donovan C."/>
            <person name="Ohyanagi H."/>
            <person name="Okido T."/>
            <person name="Oota S."/>
            <person name="Osato N."/>
            <person name="Palmer L.E."/>
            <person name="Quetier F."/>
            <person name="Raghuvanshi S."/>
            <person name="Saichi N."/>
            <person name="Sakai H."/>
            <person name="Sakai Y."/>
            <person name="Sakata K."/>
            <person name="Sakurai T."/>
            <person name="Sato F."/>
            <person name="Sato Y."/>
            <person name="Schoof H."/>
            <person name="Seki M."/>
            <person name="Shibata M."/>
            <person name="Shimizu Y."/>
            <person name="Shinozaki K."/>
            <person name="Shinso Y."/>
            <person name="Singh N.K."/>
            <person name="Smith-White B."/>
            <person name="Takeda J."/>
            <person name="Tanino M."/>
            <person name="Tatusova T."/>
            <person name="Thongjuea S."/>
            <person name="Todokoro F."/>
            <person name="Tsugane M."/>
            <person name="Tyagi A.K."/>
            <person name="Vanavichit A."/>
            <person name="Wang A."/>
            <person name="Wing R.A."/>
            <person name="Yamaguchi K."/>
            <person name="Yamamoto M."/>
            <person name="Yamamoto N."/>
            <person name="Yu Y."/>
            <person name="Zhang H."/>
            <person name="Zhao Q."/>
            <person name="Higo K."/>
            <person name="Burr B."/>
            <person name="Gojobori T."/>
            <person name="Sasaki T."/>
        </authorList>
    </citation>
    <scope>NUCLEOTIDE SEQUENCE</scope>
</reference>
<feature type="compositionally biased region" description="Polar residues" evidence="1">
    <location>
        <begin position="1"/>
        <end position="13"/>
    </location>
</feature>
<evidence type="ECO:0000256" key="1">
    <source>
        <dbReference type="SAM" id="MobiDB-lite"/>
    </source>
</evidence>
<proteinExistence type="predicted"/>
<reference evidence="3" key="1">
    <citation type="submission" date="2004-10" db="EMBL/GenBank/DDBJ databases">
        <title>Oryza sativa BAC OJ1122_B08 genomic sequence.</title>
        <authorList>
            <person name="Chow T.-Y."/>
            <person name="Hsing Y.-I.C."/>
            <person name="Chen C.-S."/>
            <person name="Chen H.-H."/>
            <person name="Liu S.-M."/>
            <person name="Chao Y.-T."/>
            <person name="Chang S.-J."/>
            <person name="Chen H.-C."/>
            <person name="Chen S.-K."/>
            <person name="Chen T.-R."/>
            <person name="Chen Y.-L."/>
            <person name="Cheng C.-H."/>
            <person name="Chung C.-I."/>
            <person name="Han S.-Y."/>
            <person name="Hsiao S.-H."/>
            <person name="Hsiung J.-N."/>
            <person name="Hsu C.-H."/>
            <person name="Huang J.-J."/>
            <person name="Kau P.-I."/>
            <person name="Lee M.-C."/>
            <person name="Leu H.-L."/>
            <person name="Li Y.-F."/>
            <person name="Lin S.-J."/>
            <person name="Lin Y.-C."/>
            <person name="Wu S.-W."/>
            <person name="Yu C.-Y."/>
            <person name="Yu S.-W."/>
            <person name="Wu H.-P."/>
            <person name="Shaw J.-F."/>
        </authorList>
    </citation>
    <scope>NUCLEOTIDE SEQUENCE</scope>
</reference>
<keyword evidence="2" id="KW-1133">Transmembrane helix</keyword>
<protein>
    <submittedName>
        <fullName evidence="4">Os05g0239400 protein</fullName>
    </submittedName>
</protein>
<organism evidence="3 5">
    <name type="scientific">Oryza sativa subsp. japonica</name>
    <name type="common">Rice</name>
    <dbReference type="NCBI Taxonomy" id="39947"/>
    <lineage>
        <taxon>Eukaryota</taxon>
        <taxon>Viridiplantae</taxon>
        <taxon>Streptophyta</taxon>
        <taxon>Embryophyta</taxon>
        <taxon>Tracheophyta</taxon>
        <taxon>Spermatophyta</taxon>
        <taxon>Magnoliopsida</taxon>
        <taxon>Liliopsida</taxon>
        <taxon>Poales</taxon>
        <taxon>Poaceae</taxon>
        <taxon>BOP clade</taxon>
        <taxon>Oryzoideae</taxon>
        <taxon>Oryzeae</taxon>
        <taxon>Oryzinae</taxon>
        <taxon>Oryza</taxon>
        <taxon>Oryza sativa</taxon>
    </lineage>
</organism>
<reference evidence="4" key="8">
    <citation type="submission" date="2012-08" db="EMBL/GenBank/DDBJ databases">
        <title>The Second Rice Annotation Project Meeting (RAP2).</title>
        <authorList>
            <consortium name="The Rice Annotation Project (RAP)"/>
        </authorList>
    </citation>
    <scope>NUCLEOTIDE SEQUENCE</scope>
</reference>
<evidence type="ECO:0000313" key="4">
    <source>
        <dbReference type="EMBL" id="BAH93017.1"/>
    </source>
</evidence>
<evidence type="ECO:0000256" key="2">
    <source>
        <dbReference type="SAM" id="Phobius"/>
    </source>
</evidence>
<reference evidence="5" key="6">
    <citation type="journal article" date="2008" name="Nucleic Acids Res.">
        <title>The rice annotation project database (RAP-DB): 2008 update.</title>
        <authorList>
            <consortium name="The rice annotation project (RAP)"/>
        </authorList>
    </citation>
    <scope>GENOME REANNOTATION</scope>
    <source>
        <strain evidence="5">cv. Nipponbare</strain>
    </source>
</reference>
<reference evidence="4" key="3">
    <citation type="journal article" date="2006" name="Nucleic Acids Res.">
        <title>The Rice Annotation Project Database (RAP-DB): hub for Oryza sativa ssp. japonica genome information.</title>
        <authorList>
            <person name="Ohyanagi H."/>
            <person name="Tanaka T."/>
            <person name="Sakai H."/>
            <person name="Shigemoto Y."/>
            <person name="Yamaguchi K."/>
            <person name="Habara T."/>
            <person name="Fujii Y."/>
            <person name="Antonio B.A."/>
            <person name="Nagamura Y."/>
            <person name="Imanishi T."/>
            <person name="Ikeo K."/>
            <person name="Itoh T."/>
            <person name="Gojobori T."/>
            <person name="Sasaki T."/>
        </authorList>
    </citation>
    <scope>NUCLEOTIDE SEQUENCE</scope>
</reference>
<reference evidence="4 5" key="2">
    <citation type="journal article" date="2005" name="Nature">
        <title>The map-based sequence of the rice genome.</title>
        <authorList>
            <consortium name="International rice genome sequencing project (IRGSP)"/>
            <person name="Matsumoto T."/>
            <person name="Wu J."/>
            <person name="Kanamori H."/>
            <person name="Katayose Y."/>
            <person name="Fujisawa M."/>
            <person name="Namiki N."/>
            <person name="Mizuno H."/>
            <person name="Yamamoto K."/>
            <person name="Antonio B.A."/>
            <person name="Baba T."/>
            <person name="Sakata K."/>
            <person name="Nagamura Y."/>
            <person name="Aoki H."/>
            <person name="Arikawa K."/>
            <person name="Arita K."/>
            <person name="Bito T."/>
            <person name="Chiden Y."/>
            <person name="Fujitsuka N."/>
            <person name="Fukunaka R."/>
            <person name="Hamada M."/>
            <person name="Harada C."/>
            <person name="Hayashi A."/>
            <person name="Hijishita S."/>
            <person name="Honda M."/>
            <person name="Hosokawa S."/>
            <person name="Ichikawa Y."/>
            <person name="Idonuma A."/>
            <person name="Iijima M."/>
            <person name="Ikeda M."/>
            <person name="Ikeno M."/>
            <person name="Ito K."/>
            <person name="Ito S."/>
            <person name="Ito T."/>
            <person name="Ito Y."/>
            <person name="Ito Y."/>
            <person name="Iwabuchi A."/>
            <person name="Kamiya K."/>
            <person name="Karasawa W."/>
            <person name="Kurita K."/>
            <person name="Katagiri S."/>
            <person name="Kikuta A."/>
            <person name="Kobayashi H."/>
            <person name="Kobayashi N."/>
            <person name="Machita K."/>
            <person name="Maehara T."/>
            <person name="Masukawa M."/>
            <person name="Mizubayashi T."/>
            <person name="Mukai Y."/>
            <person name="Nagasaki H."/>
            <person name="Nagata Y."/>
            <person name="Naito S."/>
            <person name="Nakashima M."/>
            <person name="Nakama Y."/>
            <person name="Nakamichi Y."/>
            <person name="Nakamura M."/>
            <person name="Meguro A."/>
            <person name="Negishi M."/>
            <person name="Ohta I."/>
            <person name="Ohta T."/>
            <person name="Okamoto M."/>
            <person name="Ono N."/>
            <person name="Saji S."/>
            <person name="Sakaguchi M."/>
            <person name="Sakai K."/>
            <person name="Shibata M."/>
            <person name="Shimokawa T."/>
            <person name="Song J."/>
            <person name="Takazaki Y."/>
            <person name="Terasawa K."/>
            <person name="Tsugane M."/>
            <person name="Tsuji K."/>
            <person name="Ueda S."/>
            <person name="Waki K."/>
            <person name="Yamagata H."/>
            <person name="Yamamoto M."/>
            <person name="Yamamoto S."/>
            <person name="Yamane H."/>
            <person name="Yoshiki S."/>
            <person name="Yoshihara R."/>
            <person name="Yukawa K."/>
            <person name="Zhong H."/>
            <person name="Yano M."/>
            <person name="Yuan Q."/>
            <person name="Ouyang S."/>
            <person name="Liu J."/>
            <person name="Jones K.M."/>
            <person name="Gansberger K."/>
            <person name="Moffat K."/>
            <person name="Hill J."/>
            <person name="Bera J."/>
            <person name="Fadrosh D."/>
            <person name="Jin S."/>
            <person name="Johri S."/>
            <person name="Kim M."/>
            <person name="Overton L."/>
            <person name="Reardon M."/>
            <person name="Tsitrin T."/>
            <person name="Vuong H."/>
            <person name="Weaver B."/>
            <person name="Ciecko A."/>
            <person name="Tallon L."/>
            <person name="Jackson J."/>
            <person name="Pai G."/>
            <person name="Aken S.V."/>
            <person name="Utterback T."/>
            <person name="Reidmuller S."/>
            <person name="Feldblyum T."/>
            <person name="Hsiao J."/>
            <person name="Zismann V."/>
            <person name="Iobst S."/>
            <person name="de Vazeille A.R."/>
            <person name="Buell C.R."/>
            <person name="Ying K."/>
            <person name="Li Y."/>
            <person name="Lu T."/>
            <person name="Huang Y."/>
            <person name="Zhao Q."/>
            <person name="Feng Q."/>
            <person name="Zhang L."/>
            <person name="Zhu J."/>
            <person name="Weng Q."/>
            <person name="Mu J."/>
            <person name="Lu Y."/>
            <person name="Fan D."/>
            <person name="Liu Y."/>
            <person name="Guan J."/>
            <person name="Zhang Y."/>
            <person name="Yu S."/>
            <person name="Liu X."/>
            <person name="Zhang Y."/>
            <person name="Hong G."/>
            <person name="Han B."/>
            <person name="Choisne N."/>
            <person name="Demange N."/>
            <person name="Orjeda G."/>
            <person name="Samain S."/>
            <person name="Cattolico L."/>
            <person name="Pelletier E."/>
            <person name="Couloux A."/>
            <person name="Segurens B."/>
            <person name="Wincker P."/>
            <person name="D'Hont A."/>
            <person name="Scarpelli C."/>
            <person name="Weissenbach J."/>
            <person name="Salanoubat M."/>
            <person name="Quetier F."/>
            <person name="Yu Y."/>
            <person name="Kim H.R."/>
            <person name="Rambo T."/>
            <person name="Currie J."/>
            <person name="Collura K."/>
            <person name="Luo M."/>
            <person name="Yang T."/>
            <person name="Ammiraju J.S.S."/>
            <person name="Engler F."/>
            <person name="Soderlund C."/>
            <person name="Wing R.A."/>
            <person name="Palmer L.E."/>
            <person name="de la Bastide M."/>
            <person name="Spiegel L."/>
            <person name="Nascimento L."/>
            <person name="Zutavern T."/>
            <person name="O'Shaughnessy A."/>
            <person name="Dike S."/>
            <person name="Dedhia N."/>
            <person name="Preston R."/>
            <person name="Balija V."/>
            <person name="McCombie W.R."/>
            <person name="Chow T."/>
            <person name="Chen H."/>
            <person name="Chung M."/>
            <person name="Chen C."/>
            <person name="Shaw J."/>
            <person name="Wu H."/>
            <person name="Hsiao K."/>
            <person name="Chao Y."/>
            <person name="Chu M."/>
            <person name="Cheng C."/>
            <person name="Hour A."/>
            <person name="Lee P."/>
            <person name="Lin S."/>
            <person name="Lin Y."/>
            <person name="Liou J."/>
            <person name="Liu S."/>
            <person name="Hsing Y."/>
            <person name="Raghuvanshi S."/>
            <person name="Mohanty A."/>
            <person name="Bharti A.K."/>
            <person name="Gaur A."/>
            <person name="Gupta V."/>
            <person name="Kumar D."/>
            <person name="Ravi V."/>
            <person name="Vij S."/>
            <person name="Kapur A."/>
            <person name="Khurana P."/>
            <person name="Khurana P."/>
            <person name="Khurana J.P."/>
            <person name="Tyagi A.K."/>
            <person name="Gaikwad K."/>
            <person name="Singh A."/>
            <person name="Dalal V."/>
            <person name="Srivastava S."/>
            <person name="Dixit A."/>
            <person name="Pal A.K."/>
            <person name="Ghazi I.A."/>
            <person name="Yadav M."/>
            <person name="Pandit A."/>
            <person name="Bhargava A."/>
            <person name="Sureshbabu K."/>
            <person name="Batra K."/>
            <person name="Sharma T.R."/>
            <person name="Mohapatra T."/>
            <person name="Singh N.K."/>
            <person name="Messing J."/>
            <person name="Nelson A.B."/>
            <person name="Fuks G."/>
            <person name="Kavchok S."/>
            <person name="Keizer G."/>
            <person name="Linton E."/>
            <person name="Llaca V."/>
            <person name="Song R."/>
            <person name="Tanyolac B."/>
            <person name="Young S."/>
            <person name="Ho-Il K."/>
            <person name="Hahn J.H."/>
            <person name="Sangsakoo G."/>
            <person name="Vanavichit A."/>
            <person name="de Mattos Luiz.A.T."/>
            <person name="Zimmer P.D."/>
            <person name="Malone G."/>
            <person name="Dellagostin O."/>
            <person name="de Oliveira A.C."/>
            <person name="Bevan M."/>
            <person name="Bancroft I."/>
            <person name="Minx P."/>
            <person name="Cordum H."/>
            <person name="Wilson R."/>
            <person name="Cheng Z."/>
            <person name="Jin W."/>
            <person name="Jiang J."/>
            <person name="Leong S.A."/>
            <person name="Iwama H."/>
            <person name="Gojobori T."/>
            <person name="Itoh T."/>
            <person name="Niimura Y."/>
            <person name="Fujii Y."/>
            <person name="Habara T."/>
            <person name="Sakai H."/>
            <person name="Sato Y."/>
            <person name="Wilson G."/>
            <person name="Kumar K."/>
            <person name="McCouch S."/>
            <person name="Juretic N."/>
            <person name="Hoen D."/>
            <person name="Wright S."/>
            <person name="Bruskiewich R."/>
            <person name="Bureau T."/>
            <person name="Miyao A."/>
            <person name="Hirochika H."/>
            <person name="Nishikawa T."/>
            <person name="Kadowaki K."/>
            <person name="Sugiura M."/>
            <person name="Burr B."/>
            <person name="Sasaki T."/>
        </authorList>
    </citation>
    <scope>NUCLEOTIDE SEQUENCE [LARGE SCALE GENOMIC DNA]</scope>
    <source>
        <strain evidence="5">cv. Nipponbare</strain>
    </source>
</reference>
<accession>Q60ET5</accession>
<dbReference type="EMBL" id="AC105768">
    <property type="protein sequence ID" value="AAU90166.1"/>
    <property type="molecule type" value="Genomic_DNA"/>
</dbReference>
<feature type="transmembrane region" description="Helical" evidence="2">
    <location>
        <begin position="49"/>
        <end position="72"/>
    </location>
</feature>
<dbReference type="Proteomes" id="UP000000763">
    <property type="component" value="Chromosome 5"/>
</dbReference>
<evidence type="ECO:0000313" key="3">
    <source>
        <dbReference type="EMBL" id="AAU90166.1"/>
    </source>
</evidence>
<keyword evidence="2" id="KW-0812">Transmembrane</keyword>
<reference evidence="4" key="5">
    <citation type="journal article" date="2008" name="Nucleic Acids Res.">
        <title>The Rice Annotation Project Database (RAP-DB): 2008 update.</title>
        <authorList>
            <consortium name="The Rice Annotation Project (RAP)"/>
            <person name="Tanaka T."/>
            <person name="Antonio B.A."/>
            <person name="Kikuchi S."/>
            <person name="Matsumoto T."/>
            <person name="Nagamura Y."/>
            <person name="Numa H."/>
            <person name="Sakai H."/>
            <person name="Wu J."/>
            <person name="Itoh T."/>
            <person name="Sasaki T."/>
            <person name="Aono R."/>
            <person name="Fujii Y."/>
            <person name="Habara T."/>
            <person name="Harada E."/>
            <person name="Kanno M."/>
            <person name="Kawahara Y."/>
            <person name="Kawashima H."/>
            <person name="Kubooka H."/>
            <person name="Matsuya A."/>
            <person name="Nakaoka H."/>
            <person name="Saichi N."/>
            <person name="Sanbonmatsu R."/>
            <person name="Sato Y."/>
            <person name="Shinso Y."/>
            <person name="Suzuki M."/>
            <person name="Takeda J."/>
            <person name="Tanino M."/>
            <person name="Todokoro F."/>
            <person name="Yamaguchi K."/>
            <person name="Yamamoto N."/>
            <person name="Yamasaki C."/>
            <person name="Imanishi T."/>
            <person name="Okido T."/>
            <person name="Tada M."/>
            <person name="Ikeo K."/>
            <person name="Tateno Y."/>
            <person name="Gojobori T."/>
            <person name="Lin Y.C."/>
            <person name="Wei F.J."/>
            <person name="Hsing Y.I."/>
            <person name="Zhao Q."/>
            <person name="Han B."/>
            <person name="Kramer M.R."/>
            <person name="McCombie R.W."/>
            <person name="Lonsdale D."/>
            <person name="O'Donovan C.C."/>
            <person name="Whitfield E.J."/>
            <person name="Apweiler R."/>
            <person name="Koyanagi K.O."/>
            <person name="Khurana J.P."/>
            <person name="Raghuvanshi S."/>
            <person name="Singh N.K."/>
            <person name="Tyagi A.K."/>
            <person name="Haberer G."/>
            <person name="Fujisawa M."/>
            <person name="Hosokawa S."/>
            <person name="Ito Y."/>
            <person name="Ikawa H."/>
            <person name="Shibata M."/>
            <person name="Yamamoto M."/>
            <person name="Bruskiewich R.M."/>
            <person name="Hoen D.R."/>
            <person name="Bureau TE."/>
            <person name="Namiki N."/>
            <person name="Ohyanagi H."/>
            <person name="Sakai Y."/>
            <person name="Nobushima S."/>
            <person name="Sakata K."/>
            <person name="Barrero R.A."/>
            <person name="Sato Y."/>
            <person name="Souvorov A."/>
            <person name="Smith-White B."/>
            <person name="Tatusova T."/>
            <person name="An S."/>
            <person name="An G."/>
            <person name="OOta S."/>
            <person name="Fuks G."/>
            <person name="Messing J."/>
            <person name="Christie K.R."/>
            <person name="Lieberherr D."/>
            <person name="Kim H."/>
            <person name="Zuccolo A."/>
            <person name="Wing R.A."/>
            <person name="Nobuta K."/>
            <person name="Green P.J."/>
            <person name="Lu C."/>
            <person name="Meyers BC."/>
            <person name="Chaparro C."/>
            <person name="Piegu B."/>
            <person name="Panaud O."/>
            <person name="Echeverria M."/>
        </authorList>
    </citation>
    <scope>NUCLEOTIDE SEQUENCE</scope>
</reference>
<evidence type="ECO:0000313" key="5">
    <source>
        <dbReference type="Proteomes" id="UP000000763"/>
    </source>
</evidence>
<feature type="region of interest" description="Disordered" evidence="1">
    <location>
        <begin position="1"/>
        <end position="26"/>
    </location>
</feature>
<gene>
    <name evidence="4" type="ordered locus">Os05g0239400</name>
    <name evidence="3" type="ORF">OJ1122_B08.13</name>
</gene>
<feature type="transmembrane region" description="Helical" evidence="2">
    <location>
        <begin position="78"/>
        <end position="95"/>
    </location>
</feature>
<name>Q60ET5_ORYSJ</name>
<dbReference type="KEGG" id="dosa:Os05g0239400"/>
<keyword evidence="2" id="KW-0472">Membrane</keyword>
<sequence>MRESNNNNNSVIQGQHEGGSSAAALQAGRPEPDALINSIAIIRAFTAKVVAGVGFLALTWSTVVLLGGFVSALPIKEFWFLTFISMILASTRSYIVSEVRKFRSEISNPAASTDAG</sequence>